<dbReference type="AlphaFoldDB" id="A0A9R1AU31"/>
<accession>A0A9R1AU31</accession>
<dbReference type="Proteomes" id="UP000324705">
    <property type="component" value="Chromosome 5B"/>
</dbReference>
<reference evidence="2 3" key="1">
    <citation type="submission" date="2017-09" db="EMBL/GenBank/DDBJ databases">
        <authorList>
            <consortium name="International Durum Wheat Genome Sequencing Consortium (IDWGSC)"/>
            <person name="Milanesi L."/>
        </authorList>
    </citation>
    <scope>NUCLEOTIDE SEQUENCE [LARGE SCALE GENOMIC DNA]</scope>
    <source>
        <strain evidence="3">cv. Svevo</strain>
    </source>
</reference>
<evidence type="ECO:0000256" key="1">
    <source>
        <dbReference type="SAM" id="MobiDB-lite"/>
    </source>
</evidence>
<dbReference type="PANTHER" id="PTHR33085">
    <property type="entry name" value="OS12G0113100 PROTEIN-RELATED"/>
    <property type="match status" value="1"/>
</dbReference>
<keyword evidence="3" id="KW-1185">Reference proteome</keyword>
<name>A0A9R1AU31_TRITD</name>
<gene>
    <name evidence="2" type="ORF">TRITD_5Bv1G246580</name>
</gene>
<feature type="region of interest" description="Disordered" evidence="1">
    <location>
        <begin position="43"/>
        <end position="63"/>
    </location>
</feature>
<feature type="compositionally biased region" description="Basic and acidic residues" evidence="1">
    <location>
        <begin position="53"/>
        <end position="63"/>
    </location>
</feature>
<sequence>MWAWGSFLPRSTSPLLHTRLRPGRRHASQLTAVLGNSNLIGSRGYAGNSDGDSQSRDEAKRQDATGKRHLYVVLDDHEDGFGIHKLDPGEHHELLHDVAHHLPEPPLLWVARTTLGEGVQFAAMGSSIVAIGTDTPISPVLDGRWLADDIGGVLIYDTKTAVTTVAPHLPRGLQYGYKAAMAVGERLYMLDSKPRWDWHKREQNGTGSLHCLTTDPDFEGTAGDEFWDWRALSPSSHWYWSRYHYPPATPFSTEYITAWAAHAQYEMVVSVRPTNTSMMGAIFSFSRRENRWTKRRESHLPVVGQAHYDAHLGAWVGLHAVSVDDGDMYGPLVADGHLCAGNVMSAPEKWTVGKKKLFRFDEETAAGWYHVDAKIVPMPLFWLPVEISRFPMVTAYFRAPR</sequence>
<dbReference type="EMBL" id="LT934120">
    <property type="protein sequence ID" value="VAI40267.1"/>
    <property type="molecule type" value="Genomic_DNA"/>
</dbReference>
<dbReference type="InterPro" id="IPR012871">
    <property type="entry name" value="DUF1668_ORYSA"/>
</dbReference>
<dbReference type="Pfam" id="PF07893">
    <property type="entry name" value="DUF1668"/>
    <property type="match status" value="1"/>
</dbReference>
<evidence type="ECO:0000313" key="3">
    <source>
        <dbReference type="Proteomes" id="UP000324705"/>
    </source>
</evidence>
<protein>
    <submittedName>
        <fullName evidence="2">Uncharacterized protein</fullName>
    </submittedName>
</protein>
<dbReference type="OMA" id="TEYITAW"/>
<dbReference type="PANTHER" id="PTHR33085:SF89">
    <property type="entry name" value="DUF1618 DOMAIN-CONTAINING PROTEIN"/>
    <property type="match status" value="1"/>
</dbReference>
<organism evidence="2 3">
    <name type="scientific">Triticum turgidum subsp. durum</name>
    <name type="common">Durum wheat</name>
    <name type="synonym">Triticum durum</name>
    <dbReference type="NCBI Taxonomy" id="4567"/>
    <lineage>
        <taxon>Eukaryota</taxon>
        <taxon>Viridiplantae</taxon>
        <taxon>Streptophyta</taxon>
        <taxon>Embryophyta</taxon>
        <taxon>Tracheophyta</taxon>
        <taxon>Spermatophyta</taxon>
        <taxon>Magnoliopsida</taxon>
        <taxon>Liliopsida</taxon>
        <taxon>Poales</taxon>
        <taxon>Poaceae</taxon>
        <taxon>BOP clade</taxon>
        <taxon>Pooideae</taxon>
        <taxon>Triticodae</taxon>
        <taxon>Triticeae</taxon>
        <taxon>Triticinae</taxon>
        <taxon>Triticum</taxon>
    </lineage>
</organism>
<dbReference type="Gramene" id="TRITD5Bv1G246580.1">
    <property type="protein sequence ID" value="TRITD5Bv1G246580.1"/>
    <property type="gene ID" value="TRITD5Bv1G246580"/>
</dbReference>
<evidence type="ECO:0000313" key="2">
    <source>
        <dbReference type="EMBL" id="VAI40267.1"/>
    </source>
</evidence>
<proteinExistence type="predicted"/>